<feature type="compositionally biased region" description="Polar residues" evidence="1">
    <location>
        <begin position="441"/>
        <end position="450"/>
    </location>
</feature>
<feature type="compositionally biased region" description="Low complexity" evidence="1">
    <location>
        <begin position="998"/>
        <end position="1013"/>
    </location>
</feature>
<organism evidence="2 3">
    <name type="scientific">Coemansia thaxteri</name>
    <dbReference type="NCBI Taxonomy" id="2663907"/>
    <lineage>
        <taxon>Eukaryota</taxon>
        <taxon>Fungi</taxon>
        <taxon>Fungi incertae sedis</taxon>
        <taxon>Zoopagomycota</taxon>
        <taxon>Kickxellomycotina</taxon>
        <taxon>Kickxellomycetes</taxon>
        <taxon>Kickxellales</taxon>
        <taxon>Kickxellaceae</taxon>
        <taxon>Coemansia</taxon>
    </lineage>
</organism>
<feature type="compositionally biased region" description="Basic residues" evidence="1">
    <location>
        <begin position="285"/>
        <end position="299"/>
    </location>
</feature>
<feature type="region of interest" description="Disordered" evidence="1">
    <location>
        <begin position="424"/>
        <end position="472"/>
    </location>
</feature>
<reference evidence="2" key="1">
    <citation type="submission" date="2022-07" db="EMBL/GenBank/DDBJ databases">
        <title>Phylogenomic reconstructions and comparative analyses of Kickxellomycotina fungi.</title>
        <authorList>
            <person name="Reynolds N.K."/>
            <person name="Stajich J.E."/>
            <person name="Barry K."/>
            <person name="Grigoriev I.V."/>
            <person name="Crous P."/>
            <person name="Smith M.E."/>
        </authorList>
    </citation>
    <scope>NUCLEOTIDE SEQUENCE</scope>
    <source>
        <strain evidence="2">IMI 214461</strain>
    </source>
</reference>
<dbReference type="EMBL" id="JANBQF010000041">
    <property type="protein sequence ID" value="KAJ2006962.1"/>
    <property type="molecule type" value="Genomic_DNA"/>
</dbReference>
<feature type="compositionally biased region" description="Polar residues" evidence="1">
    <location>
        <begin position="615"/>
        <end position="625"/>
    </location>
</feature>
<feature type="compositionally biased region" description="Low complexity" evidence="1">
    <location>
        <begin position="34"/>
        <end position="48"/>
    </location>
</feature>
<name>A0A9W8EJL7_9FUNG</name>
<proteinExistence type="predicted"/>
<feature type="compositionally biased region" description="Polar residues" evidence="1">
    <location>
        <begin position="491"/>
        <end position="501"/>
    </location>
</feature>
<feature type="region of interest" description="Disordered" evidence="1">
    <location>
        <begin position="265"/>
        <end position="373"/>
    </location>
</feature>
<feature type="region of interest" description="Disordered" evidence="1">
    <location>
        <begin position="641"/>
        <end position="690"/>
    </location>
</feature>
<feature type="compositionally biased region" description="Low complexity" evidence="1">
    <location>
        <begin position="644"/>
        <end position="655"/>
    </location>
</feature>
<gene>
    <name evidence="2" type="ORF">H4R26_001065</name>
</gene>
<feature type="compositionally biased region" description="Acidic residues" evidence="1">
    <location>
        <begin position="955"/>
        <end position="971"/>
    </location>
</feature>
<feature type="compositionally biased region" description="Acidic residues" evidence="1">
    <location>
        <begin position="771"/>
        <end position="785"/>
    </location>
</feature>
<keyword evidence="3" id="KW-1185">Reference proteome</keyword>
<accession>A0A9W8EJL7</accession>
<dbReference type="PROSITE" id="PS50096">
    <property type="entry name" value="IQ"/>
    <property type="match status" value="1"/>
</dbReference>
<feature type="region of interest" description="Disordered" evidence="1">
    <location>
        <begin position="489"/>
        <end position="526"/>
    </location>
</feature>
<feature type="compositionally biased region" description="Polar residues" evidence="1">
    <location>
        <begin position="899"/>
        <end position="910"/>
    </location>
</feature>
<feature type="compositionally biased region" description="Low complexity" evidence="1">
    <location>
        <begin position="307"/>
        <end position="326"/>
    </location>
</feature>
<evidence type="ECO:0000313" key="2">
    <source>
        <dbReference type="EMBL" id="KAJ2006962.1"/>
    </source>
</evidence>
<feature type="region of interest" description="Disordered" evidence="1">
    <location>
        <begin position="745"/>
        <end position="839"/>
    </location>
</feature>
<feature type="region of interest" description="Disordered" evidence="1">
    <location>
        <begin position="1"/>
        <end position="61"/>
    </location>
</feature>
<dbReference type="OrthoDB" id="5593284at2759"/>
<feature type="region of interest" description="Disordered" evidence="1">
    <location>
        <begin position="879"/>
        <end position="916"/>
    </location>
</feature>
<evidence type="ECO:0000313" key="3">
    <source>
        <dbReference type="Proteomes" id="UP001150907"/>
    </source>
</evidence>
<protein>
    <submittedName>
        <fullName evidence="2">Uncharacterized protein</fullName>
    </submittedName>
</protein>
<feature type="compositionally biased region" description="Low complexity" evidence="1">
    <location>
        <begin position="350"/>
        <end position="373"/>
    </location>
</feature>
<feature type="compositionally biased region" description="Low complexity" evidence="1">
    <location>
        <begin position="760"/>
        <end position="770"/>
    </location>
</feature>
<dbReference type="Proteomes" id="UP001150907">
    <property type="component" value="Unassembled WGS sequence"/>
</dbReference>
<evidence type="ECO:0000256" key="1">
    <source>
        <dbReference type="SAM" id="MobiDB-lite"/>
    </source>
</evidence>
<feature type="compositionally biased region" description="Low complexity" evidence="1">
    <location>
        <begin position="265"/>
        <end position="284"/>
    </location>
</feature>
<feature type="compositionally biased region" description="Pro residues" evidence="1">
    <location>
        <begin position="453"/>
        <end position="469"/>
    </location>
</feature>
<dbReference type="AlphaFoldDB" id="A0A9W8EJL7"/>
<feature type="region of interest" description="Disordered" evidence="1">
    <location>
        <begin position="613"/>
        <end position="632"/>
    </location>
</feature>
<comment type="caution">
    <text evidence="2">The sequence shown here is derived from an EMBL/GenBank/DDBJ whole genome shotgun (WGS) entry which is preliminary data.</text>
</comment>
<feature type="region of interest" description="Disordered" evidence="1">
    <location>
        <begin position="147"/>
        <end position="171"/>
    </location>
</feature>
<feature type="compositionally biased region" description="Pro residues" evidence="1">
    <location>
        <begin position="151"/>
        <end position="164"/>
    </location>
</feature>
<feature type="compositionally biased region" description="Acidic residues" evidence="1">
    <location>
        <begin position="798"/>
        <end position="813"/>
    </location>
</feature>
<sequence length="1020" mass="108187">MAQVEQRKQQRAVLAVAGKRVRREMAPGGRRQSSDSSVSSLTSSGSRASTDKEGHDEEDEVFFGPLGAAELQRLARRRDIHRRQTVVAADLIADQRRIIDQRAAVRVQTLCRGWLARAALRRRREELRVLAVAGELSVERRRRVQVVASPPAAPSSSPAPPALQSPPRRGLSFRNWFHHHSQKQPKVTTTINSAAGSLAIPFDFSAPPPMPPMLPMPPLSFAGAETPAPRVFAPPAALLLSNDDAGAGGSRARGGYFARLLASFSSSSSSSSSPSAARNDSSGRLPRRTSRRVVRRRHPPPPPPPMAILTTTTTTTNPAPSPNSFLTPPPPPLVLAPQIPQQQRDSRGDSSFADSSASSTSTTTPAASLSSSATTGKMALLKHGILGSLLGKSSSASPSPSRASAIPLFAANNNAANTASLPAMPRMASTPLPQPPSQTTGVRSPPNTALFQRPPPPPPTSPPRCPLPRIPASLSADNTAVVVAAAHAGESCSSNSSSPHFRQSGREASEGPDANGTHHGASDSDDDAGIAAAVARLASSSNGEHSGHVPLPSSCPSEVVAEIRREQQMSPRLSLHLSGDSSTLFETAETAPQGAAALSGSLGGVSAFVTPISAPASTNNEPSSSDGDDDPVRARLRSLRTRRLQQQQQQQQQQQVGEEPAGRRFRATTTTMNSTAGAGASRGRKGANEKPLAKMGALQLDRLTKLNTRRNSTYLMCRIERFTIERSGERPPSPSSAMLVRAQERRQQLGVHSDDDDDSSTCSTSGTSSSSDEETTCLDGEADGVDDVRPITPLLLSESEDEGCASDAPEEQQEGNPSLPSNDALLPEPKRKSTELAPADRLCSHGVKKKLCRRPRVQWGTRSVLRAAWLTKHVALSGLSPGHQANSPQPPTKPILVANHSSSMASQEVSSGMPPVMQSDPCVVVVRIACIEYPADDESKEDSGTAADRGQTDMELVDAMDDETEEEEEERDAYMVDNSQSGDSDGEYAPPSRRRVVTRSSTTAAKTTTASSGRRSRKVV</sequence>
<feature type="region of interest" description="Disordered" evidence="1">
    <location>
        <begin position="936"/>
        <end position="1020"/>
    </location>
</feature>